<reference evidence="3" key="2">
    <citation type="submission" date="2023-04" db="EMBL/GenBank/DDBJ databases">
        <authorList>
            <person name="Bruccoleri R.E."/>
            <person name="Oakeley E.J."/>
            <person name="Faust A.-M."/>
            <person name="Dessus-Babus S."/>
            <person name="Altorfer M."/>
            <person name="Burckhardt D."/>
            <person name="Oertli M."/>
            <person name="Naumann U."/>
            <person name="Petersen F."/>
            <person name="Wong J."/>
        </authorList>
    </citation>
    <scope>NUCLEOTIDE SEQUENCE</scope>
    <source>
        <strain evidence="3">GSM-AAB239-AS_SAM_17_03QT</strain>
        <tissue evidence="3">Leaf</tissue>
    </source>
</reference>
<evidence type="ECO:0000256" key="1">
    <source>
        <dbReference type="RuleBase" id="RU362006"/>
    </source>
</evidence>
<dbReference type="Proteomes" id="UP001140949">
    <property type="component" value="Unassembled WGS sequence"/>
</dbReference>
<keyword evidence="1" id="KW-0812">Transmembrane</keyword>
<sequence length="222" mass="25952">MLNDFVTRVLVLLLGYAYPAFECFKTMEMGRVHIDQLHFWCQYWVLVAILTVFECFFDIFVSWLPLYSETKLAFLIYLWHPKTQGTIWVYAAFLRPLVRQHEPDIEEKLKHFRAKSADLLLFYIKNFTDQGKNLFLELMHMVVAQTPGSSTTTEPPKRLEPSAPPHPITIKRSKHRSSSSESGVYKEADTMEVNSDEFPLNPEVEEALRASRINLPRLRKKK</sequence>
<reference evidence="3" key="1">
    <citation type="journal article" date="2023" name="GigaByte">
        <title>Genome assembly of the bearded iris, Iris pallida Lam.</title>
        <authorList>
            <person name="Bruccoleri R.E."/>
            <person name="Oakeley E.J."/>
            <person name="Faust A.M.E."/>
            <person name="Altorfer M."/>
            <person name="Dessus-Babus S."/>
            <person name="Burckhardt D."/>
            <person name="Oertli M."/>
            <person name="Naumann U."/>
            <person name="Petersen F."/>
            <person name="Wong J."/>
        </authorList>
    </citation>
    <scope>NUCLEOTIDE SEQUENCE</scope>
    <source>
        <strain evidence="3">GSM-AAB239-AS_SAM_17_03QT</strain>
    </source>
</reference>
<comment type="subcellular location">
    <subcellularLocation>
        <location evidence="1">Membrane</location>
        <topology evidence="1">Multi-pass membrane protein</topology>
    </subcellularLocation>
</comment>
<dbReference type="InterPro" id="IPR004345">
    <property type="entry name" value="TB2_DP1_HVA22"/>
</dbReference>
<dbReference type="AlphaFoldDB" id="A0AAX6DFF9"/>
<keyword evidence="1" id="KW-0472">Membrane</keyword>
<dbReference type="EMBL" id="JANAVB010045219">
    <property type="protein sequence ID" value="KAJ6790516.1"/>
    <property type="molecule type" value="Genomic_DNA"/>
</dbReference>
<dbReference type="PANTHER" id="PTHR12300:SF178">
    <property type="entry name" value="HVA22-LIKE PROTEIN"/>
    <property type="match status" value="1"/>
</dbReference>
<gene>
    <name evidence="3" type="ORF">M6B38_248905</name>
</gene>
<comment type="similarity">
    <text evidence="1">Belongs to the DP1 family.</text>
</comment>
<name>A0AAX6DFF9_IRIPA</name>
<dbReference type="PANTHER" id="PTHR12300">
    <property type="entry name" value="HVA22-LIKE PROTEINS"/>
    <property type="match status" value="1"/>
</dbReference>
<dbReference type="Pfam" id="PF03134">
    <property type="entry name" value="TB2_DP1_HVA22"/>
    <property type="match status" value="1"/>
</dbReference>
<proteinExistence type="inferred from homology"/>
<feature type="region of interest" description="Disordered" evidence="2">
    <location>
        <begin position="147"/>
        <end position="201"/>
    </location>
</feature>
<organism evidence="3 4">
    <name type="scientific">Iris pallida</name>
    <name type="common">Sweet iris</name>
    <dbReference type="NCBI Taxonomy" id="29817"/>
    <lineage>
        <taxon>Eukaryota</taxon>
        <taxon>Viridiplantae</taxon>
        <taxon>Streptophyta</taxon>
        <taxon>Embryophyta</taxon>
        <taxon>Tracheophyta</taxon>
        <taxon>Spermatophyta</taxon>
        <taxon>Magnoliopsida</taxon>
        <taxon>Liliopsida</taxon>
        <taxon>Asparagales</taxon>
        <taxon>Iridaceae</taxon>
        <taxon>Iridoideae</taxon>
        <taxon>Irideae</taxon>
        <taxon>Iris</taxon>
    </lineage>
</organism>
<comment type="caution">
    <text evidence="1">Lacks conserved residue(s) required for the propagation of feature annotation.</text>
</comment>
<keyword evidence="4" id="KW-1185">Reference proteome</keyword>
<accession>A0AAX6DFF9</accession>
<comment type="caution">
    <text evidence="3">The sequence shown here is derived from an EMBL/GenBank/DDBJ whole genome shotgun (WGS) entry which is preliminary data.</text>
</comment>
<evidence type="ECO:0000313" key="3">
    <source>
        <dbReference type="EMBL" id="KAJ6790516.1"/>
    </source>
</evidence>
<feature type="transmembrane region" description="Helical" evidence="1">
    <location>
        <begin position="43"/>
        <end position="66"/>
    </location>
</feature>
<dbReference type="GO" id="GO:0016020">
    <property type="term" value="C:membrane"/>
    <property type="evidence" value="ECO:0007669"/>
    <property type="project" value="UniProtKB-SubCell"/>
</dbReference>
<evidence type="ECO:0000256" key="2">
    <source>
        <dbReference type="SAM" id="MobiDB-lite"/>
    </source>
</evidence>
<keyword evidence="1" id="KW-1133">Transmembrane helix</keyword>
<protein>
    <recommendedName>
        <fullName evidence="1">HVA22-like protein</fullName>
    </recommendedName>
</protein>
<evidence type="ECO:0000313" key="4">
    <source>
        <dbReference type="Proteomes" id="UP001140949"/>
    </source>
</evidence>